<evidence type="ECO:0000259" key="3">
    <source>
        <dbReference type="Pfam" id="PF04389"/>
    </source>
</evidence>
<evidence type="ECO:0000313" key="4">
    <source>
        <dbReference type="EMBL" id="HIW02168.1"/>
    </source>
</evidence>
<dbReference type="SUPFAM" id="SSF53187">
    <property type="entry name" value="Zn-dependent exopeptidases"/>
    <property type="match status" value="1"/>
</dbReference>
<proteinExistence type="predicted"/>
<keyword evidence="2" id="KW-0812">Transmembrane</keyword>
<feature type="domain" description="Peptidase M28" evidence="3">
    <location>
        <begin position="112"/>
        <end position="195"/>
    </location>
</feature>
<dbReference type="Pfam" id="PF04389">
    <property type="entry name" value="Peptidase_M28"/>
    <property type="match status" value="1"/>
</dbReference>
<feature type="region of interest" description="Disordered" evidence="1">
    <location>
        <begin position="434"/>
        <end position="468"/>
    </location>
</feature>
<dbReference type="AlphaFoldDB" id="A0A9D1PZJ1"/>
<sequence length="468" mass="50042">MKKIIFVSVILVALSVIFLFTACGPSGYADAFDGGYSPVYSADGMKTELEEFLAVGGGDRTCLVSENAPEDGSGEYAAAEWIAGELETLTGQKGKIVSFERDVYTDSFESQNVVFSLKAPAENNPEGYKVVIGAHYDNMYDTCESGDGRAVYFRGTRAAGAMGNGAAVAALLNMCDIFADNTDGLSTDVDFVFYGMGCIDYGGADEYWSGLGERGRDSVILAVTLERLGGSDLWMWFDEQSTAHGDFILGTAAGIGCGDHISLPPARQTDPDVILTDSLPYTPYPLMNETSVYFGKTNVCSVTSGSDFTFLLTDNDGYGREDISYTSRDTLERLERDMPDYADQMRVAAETLTASVFGAGFTGACLKGLEQIGAYDWLTSRLAAYIAGAVLAAGVLAFTLITVSRLRKKYAGEGGRPNIKVAVFGMDYEDPEDGDVYVDIRSGKPNGPEDPFGDDPFGTDGGDKDGKA</sequence>
<dbReference type="PROSITE" id="PS51257">
    <property type="entry name" value="PROKAR_LIPOPROTEIN"/>
    <property type="match status" value="1"/>
</dbReference>
<name>A0A9D1PZJ1_9FIRM</name>
<dbReference type="Proteomes" id="UP000823990">
    <property type="component" value="Unassembled WGS sequence"/>
</dbReference>
<organism evidence="4 5">
    <name type="scientific">Candidatus Protoclostridium stercorigallinarum</name>
    <dbReference type="NCBI Taxonomy" id="2838741"/>
    <lineage>
        <taxon>Bacteria</taxon>
        <taxon>Bacillati</taxon>
        <taxon>Bacillota</taxon>
        <taxon>Clostridia</taxon>
        <taxon>Candidatus Protoclostridium</taxon>
    </lineage>
</organism>
<evidence type="ECO:0000313" key="5">
    <source>
        <dbReference type="Proteomes" id="UP000823990"/>
    </source>
</evidence>
<dbReference type="InterPro" id="IPR007484">
    <property type="entry name" value="Peptidase_M28"/>
</dbReference>
<reference evidence="4" key="2">
    <citation type="submission" date="2021-04" db="EMBL/GenBank/DDBJ databases">
        <authorList>
            <person name="Gilroy R."/>
        </authorList>
    </citation>
    <scope>NUCLEOTIDE SEQUENCE</scope>
    <source>
        <strain evidence="4">12435</strain>
    </source>
</reference>
<evidence type="ECO:0000256" key="2">
    <source>
        <dbReference type="SAM" id="Phobius"/>
    </source>
</evidence>
<keyword evidence="2" id="KW-1133">Transmembrane helix</keyword>
<comment type="caution">
    <text evidence="4">The sequence shown here is derived from an EMBL/GenBank/DDBJ whole genome shotgun (WGS) entry which is preliminary data.</text>
</comment>
<evidence type="ECO:0000256" key="1">
    <source>
        <dbReference type="SAM" id="MobiDB-lite"/>
    </source>
</evidence>
<protein>
    <submittedName>
        <fullName evidence="4">M28 family peptidase</fullName>
    </submittedName>
</protein>
<reference evidence="4" key="1">
    <citation type="journal article" date="2021" name="PeerJ">
        <title>Extensive microbial diversity within the chicken gut microbiome revealed by metagenomics and culture.</title>
        <authorList>
            <person name="Gilroy R."/>
            <person name="Ravi A."/>
            <person name="Getino M."/>
            <person name="Pursley I."/>
            <person name="Horton D.L."/>
            <person name="Alikhan N.F."/>
            <person name="Baker D."/>
            <person name="Gharbi K."/>
            <person name="Hall N."/>
            <person name="Watson M."/>
            <person name="Adriaenssens E.M."/>
            <person name="Foster-Nyarko E."/>
            <person name="Jarju S."/>
            <person name="Secka A."/>
            <person name="Antonio M."/>
            <person name="Oren A."/>
            <person name="Chaudhuri R.R."/>
            <person name="La Ragione R."/>
            <person name="Hildebrand F."/>
            <person name="Pallen M.J."/>
        </authorList>
    </citation>
    <scope>NUCLEOTIDE SEQUENCE</scope>
    <source>
        <strain evidence="4">12435</strain>
    </source>
</reference>
<accession>A0A9D1PZJ1</accession>
<keyword evidence="2" id="KW-0472">Membrane</keyword>
<gene>
    <name evidence="4" type="ORF">H9892_02385</name>
</gene>
<dbReference type="Gene3D" id="3.40.630.10">
    <property type="entry name" value="Zn peptidases"/>
    <property type="match status" value="1"/>
</dbReference>
<dbReference type="EMBL" id="DXHS01000042">
    <property type="protein sequence ID" value="HIW02168.1"/>
    <property type="molecule type" value="Genomic_DNA"/>
</dbReference>
<feature type="transmembrane region" description="Helical" evidence="2">
    <location>
        <begin position="382"/>
        <end position="403"/>
    </location>
</feature>